<protein>
    <recommendedName>
        <fullName evidence="3">N-acetyltransferase domain-containing protein</fullName>
    </recommendedName>
</protein>
<dbReference type="EMBL" id="FOAA01000003">
    <property type="protein sequence ID" value="SEK58979.1"/>
    <property type="molecule type" value="Genomic_DNA"/>
</dbReference>
<sequence length="221" mass="25004">MQNTITQRLKAPLRHIRRRYNITTYRIYALSVEDIKVPRFLARSHVRQLHPTDPALSQIPRTQEEIAYRFQCKGTCIGEAPPSSTSLNGYLWLLEAPYTEPEHRCTLILPPNTAMDVDVYIARHARGSLTFARLWAEASVVLKQKGLRASICRIDTRNKTSIKAHERLGARSIGWQTFLCLGPLEVMCCRLPPYLSVTTRASPVPQIQIPTPPGKASSPFD</sequence>
<keyword evidence="2" id="KW-1185">Reference proteome</keyword>
<name>A0A1H7I8Z9_9GAMM</name>
<reference evidence="2" key="1">
    <citation type="submission" date="2016-10" db="EMBL/GenBank/DDBJ databases">
        <authorList>
            <person name="Varghese N."/>
            <person name="Submissions S."/>
        </authorList>
    </citation>
    <scope>NUCLEOTIDE SEQUENCE [LARGE SCALE GENOMIC DNA]</scope>
    <source>
        <strain evidence="2">DSM 241</strain>
    </source>
</reference>
<evidence type="ECO:0000313" key="2">
    <source>
        <dbReference type="Proteomes" id="UP000199256"/>
    </source>
</evidence>
<evidence type="ECO:0000313" key="1">
    <source>
        <dbReference type="EMBL" id="SEK58979.1"/>
    </source>
</evidence>
<proteinExistence type="predicted"/>
<accession>A0A1H7I8Z9</accession>
<dbReference type="AlphaFoldDB" id="A0A1H7I8Z9"/>
<dbReference type="Proteomes" id="UP000199256">
    <property type="component" value="Unassembled WGS sequence"/>
</dbReference>
<evidence type="ECO:0008006" key="3">
    <source>
        <dbReference type="Google" id="ProtNLM"/>
    </source>
</evidence>
<dbReference type="STRING" id="1396821.SAMN05444515_10370"/>
<organism evidence="1 2">
    <name type="scientific">Ectothiorhodospira marina</name>
    <dbReference type="NCBI Taxonomy" id="1396821"/>
    <lineage>
        <taxon>Bacteria</taxon>
        <taxon>Pseudomonadati</taxon>
        <taxon>Pseudomonadota</taxon>
        <taxon>Gammaproteobacteria</taxon>
        <taxon>Chromatiales</taxon>
        <taxon>Ectothiorhodospiraceae</taxon>
        <taxon>Ectothiorhodospira</taxon>
    </lineage>
</organism>
<gene>
    <name evidence="1" type="ORF">SAMN05444515_10370</name>
</gene>